<evidence type="ECO:0000256" key="9">
    <source>
        <dbReference type="HAMAP-Rule" id="MF_01554"/>
    </source>
</evidence>
<dbReference type="InterPro" id="IPR005841">
    <property type="entry name" value="Alpha-D-phosphohexomutase_SF"/>
</dbReference>
<evidence type="ECO:0000256" key="10">
    <source>
        <dbReference type="RuleBase" id="RU004326"/>
    </source>
</evidence>
<comment type="function">
    <text evidence="9 11">Catalyzes the conversion of glucosamine-6-phosphate to glucosamine-1-phosphate.</text>
</comment>
<dbReference type="GO" id="GO:0000287">
    <property type="term" value="F:magnesium ion binding"/>
    <property type="evidence" value="ECO:0007669"/>
    <property type="project" value="UniProtKB-UniRule"/>
</dbReference>
<evidence type="ECO:0000256" key="3">
    <source>
        <dbReference type="ARBA" id="ARBA00022723"/>
    </source>
</evidence>
<feature type="domain" description="Alpha-D-phosphohexomutase alpha/beta/alpha" evidence="15">
    <location>
        <begin position="257"/>
        <end position="368"/>
    </location>
</feature>
<dbReference type="OrthoDB" id="9806956at2"/>
<dbReference type="InterPro" id="IPR016066">
    <property type="entry name" value="A-D-PHexomutase_CS"/>
</dbReference>
<dbReference type="Pfam" id="PF00408">
    <property type="entry name" value="PGM_PMM_IV"/>
    <property type="match status" value="1"/>
</dbReference>
<dbReference type="EC" id="5.4.2.10" evidence="7 9"/>
<feature type="domain" description="Alpha-D-phosphohexomutase alpha/beta/alpha" evidence="13">
    <location>
        <begin position="3"/>
        <end position="136"/>
    </location>
</feature>
<reference evidence="16 17" key="1">
    <citation type="journal article" date="2019" name="Int. J. Syst. Evol. Microbiol.">
        <title>Anaerobacillus alkaliphilus sp. nov., a novel alkaliphilic and moderately halophilic bacterium.</title>
        <authorList>
            <person name="Borsodi A.K."/>
            <person name="Aszalos J.M."/>
            <person name="Bihari P."/>
            <person name="Nagy I."/>
            <person name="Schumann P."/>
            <person name="Sproer C."/>
            <person name="Kovacs A.L."/>
            <person name="Boka K."/>
            <person name="Dobosy P."/>
            <person name="Ovari M."/>
            <person name="Szili-Kovacs T."/>
            <person name="Toth E."/>
        </authorList>
    </citation>
    <scope>NUCLEOTIDE SEQUENCE [LARGE SCALE GENOMIC DNA]</scope>
    <source>
        <strain evidence="16 17">B16-10</strain>
    </source>
</reference>
<evidence type="ECO:0000256" key="1">
    <source>
        <dbReference type="ARBA" id="ARBA00010231"/>
    </source>
</evidence>
<evidence type="ECO:0000313" key="16">
    <source>
        <dbReference type="EMBL" id="RXJ01888.1"/>
    </source>
</evidence>
<evidence type="ECO:0000259" key="15">
    <source>
        <dbReference type="Pfam" id="PF02880"/>
    </source>
</evidence>
<keyword evidence="5 9" id="KW-0413">Isomerase</keyword>
<feature type="modified residue" description="Phosphoserine" evidence="9">
    <location>
        <position position="100"/>
    </location>
</feature>
<evidence type="ECO:0000256" key="6">
    <source>
        <dbReference type="ARBA" id="ARBA00050364"/>
    </source>
</evidence>
<keyword evidence="4 9" id="KW-0460">Magnesium</keyword>
<dbReference type="Pfam" id="PF02879">
    <property type="entry name" value="PGM_PMM_II"/>
    <property type="match status" value="1"/>
</dbReference>
<keyword evidence="2 9" id="KW-0597">Phosphoprotein</keyword>
<gene>
    <name evidence="9" type="primary">glmM</name>
    <name evidence="16" type="ORF">DS745_08615</name>
</gene>
<protein>
    <recommendedName>
        <fullName evidence="8 9">Phosphoglucosamine mutase</fullName>
        <ecNumber evidence="7 9">5.4.2.10</ecNumber>
    </recommendedName>
</protein>
<evidence type="ECO:0000256" key="7">
    <source>
        <dbReference type="ARBA" id="ARBA00066330"/>
    </source>
</evidence>
<evidence type="ECO:0000256" key="8">
    <source>
        <dbReference type="ARBA" id="ARBA00068193"/>
    </source>
</evidence>
<dbReference type="InterPro" id="IPR016055">
    <property type="entry name" value="A-D-PHexomutase_a/b/a-I/II/III"/>
</dbReference>
<comment type="caution">
    <text evidence="16">The sequence shown here is derived from an EMBL/GenBank/DDBJ whole genome shotgun (WGS) entry which is preliminary data.</text>
</comment>
<dbReference type="InterPro" id="IPR005845">
    <property type="entry name" value="A-D-PHexomutase_a/b/a-II"/>
</dbReference>
<evidence type="ECO:0000313" key="17">
    <source>
        <dbReference type="Proteomes" id="UP000290649"/>
    </source>
</evidence>
<dbReference type="Proteomes" id="UP000290649">
    <property type="component" value="Unassembled WGS sequence"/>
</dbReference>
<dbReference type="InterPro" id="IPR005846">
    <property type="entry name" value="A-D-PHexomutase_a/b/a-III"/>
</dbReference>
<dbReference type="InterPro" id="IPR050060">
    <property type="entry name" value="Phosphoglucosamine_mutase"/>
</dbReference>
<sequence length="448" mass="48757">MGKYFGTDGVRGVANTELTPELAFKLGRYGGYVLTKSSEKPKVLIGRDTRISGHMLEGALVAGLLSIGAEVMRLGVISTPGVAYLTKAISAQAGVMISASHNPVEDNGIKFFGPDGFKLLDHQEEEIEKLLDQEEDNLPRPVGGNVGQINDYFEGGQKYLQFLKQTVEEDFTGIHIALDCANGAASSLAPHLFADLEADISTIGTNPNGLNINDGVGSTHPEKLAQFVLDRKADIGLAFDGDADRLIAIDENGTIVDGDQIMFICAKYFKEQGRLRHQTVVSTVMSNLGFYKAVEEAGIEAKQTAVGDRYVMEEMRKGGYNLGGEQSGHIIFLDYNTTGDGLLSALQLVNIMKVTKKPLSLLASEMTKFPQKLVNIRVEDKQAMLTNEVINDKIRRVEEAMGGEGRILVRPSGTEPLVRVMAEAPTQELCDQYVQEIVDVVKKEMGNQ</sequence>
<dbReference type="InterPro" id="IPR005843">
    <property type="entry name" value="A-D-PHexomutase_C"/>
</dbReference>
<feature type="binding site" evidence="9">
    <location>
        <position position="242"/>
    </location>
    <ligand>
        <name>Mg(2+)</name>
        <dbReference type="ChEBI" id="CHEBI:18420"/>
    </ligand>
</feature>
<name>A0A4V1LGJ3_9BACI</name>
<feature type="domain" description="Alpha-D-phosphohexomutase alpha/beta/alpha" evidence="14">
    <location>
        <begin position="158"/>
        <end position="253"/>
    </location>
</feature>
<dbReference type="InterPro" id="IPR006352">
    <property type="entry name" value="GlmM_bact"/>
</dbReference>
<dbReference type="Gene3D" id="3.40.120.10">
    <property type="entry name" value="Alpha-D-Glucose-1,6-Bisphosphate, subunit A, domain 3"/>
    <property type="match status" value="3"/>
</dbReference>
<dbReference type="PANTHER" id="PTHR42946">
    <property type="entry name" value="PHOSPHOHEXOSE MUTASE"/>
    <property type="match status" value="1"/>
</dbReference>
<dbReference type="EMBL" id="QOUX01000030">
    <property type="protein sequence ID" value="RXJ01888.1"/>
    <property type="molecule type" value="Genomic_DNA"/>
</dbReference>
<dbReference type="SUPFAM" id="SSF55957">
    <property type="entry name" value="Phosphoglucomutase, C-terminal domain"/>
    <property type="match status" value="1"/>
</dbReference>
<proteinExistence type="inferred from homology"/>
<evidence type="ECO:0000259" key="14">
    <source>
        <dbReference type="Pfam" id="PF02879"/>
    </source>
</evidence>
<comment type="similarity">
    <text evidence="1 9 10">Belongs to the phosphohexose mutase family.</text>
</comment>
<evidence type="ECO:0000256" key="5">
    <source>
        <dbReference type="ARBA" id="ARBA00023235"/>
    </source>
</evidence>
<dbReference type="NCBIfam" id="NF008139">
    <property type="entry name" value="PRK10887.1"/>
    <property type="match status" value="1"/>
</dbReference>
<evidence type="ECO:0000259" key="13">
    <source>
        <dbReference type="Pfam" id="PF02878"/>
    </source>
</evidence>
<dbReference type="NCBIfam" id="TIGR01455">
    <property type="entry name" value="glmM"/>
    <property type="match status" value="1"/>
</dbReference>
<dbReference type="FunFam" id="3.30.310.50:FF:000001">
    <property type="entry name" value="Phosphoglucosamine mutase"/>
    <property type="match status" value="1"/>
</dbReference>
<feature type="binding site" evidence="9">
    <location>
        <position position="244"/>
    </location>
    <ligand>
        <name>Mg(2+)</name>
        <dbReference type="ChEBI" id="CHEBI:18420"/>
    </ligand>
</feature>
<dbReference type="Gene3D" id="3.30.310.50">
    <property type="entry name" value="Alpha-D-phosphohexomutase, C-terminal domain"/>
    <property type="match status" value="1"/>
</dbReference>
<dbReference type="GO" id="GO:0009252">
    <property type="term" value="P:peptidoglycan biosynthetic process"/>
    <property type="evidence" value="ECO:0007669"/>
    <property type="project" value="TreeGrafter"/>
</dbReference>
<keyword evidence="17" id="KW-1185">Reference proteome</keyword>
<evidence type="ECO:0000256" key="11">
    <source>
        <dbReference type="RuleBase" id="RU004327"/>
    </source>
</evidence>
<dbReference type="FunFam" id="3.40.120.10:FF:000002">
    <property type="entry name" value="Phosphoglucosamine mutase"/>
    <property type="match status" value="1"/>
</dbReference>
<accession>A0A4V1LGJ3</accession>
<feature type="binding site" description="via phosphate group" evidence="9">
    <location>
        <position position="100"/>
    </location>
    <ligand>
        <name>Mg(2+)</name>
        <dbReference type="ChEBI" id="CHEBI:18420"/>
    </ligand>
</feature>
<dbReference type="Pfam" id="PF02880">
    <property type="entry name" value="PGM_PMM_III"/>
    <property type="match status" value="1"/>
</dbReference>
<dbReference type="PANTHER" id="PTHR42946:SF1">
    <property type="entry name" value="PHOSPHOGLUCOMUTASE (ALPHA-D-GLUCOSE-1,6-BISPHOSPHATE-DEPENDENT)"/>
    <property type="match status" value="1"/>
</dbReference>
<dbReference type="RefSeq" id="WP_129077846.1">
    <property type="nucleotide sequence ID" value="NZ_QOUX01000030.1"/>
</dbReference>
<comment type="catalytic activity">
    <reaction evidence="6 9 11">
        <text>alpha-D-glucosamine 1-phosphate = D-glucosamine 6-phosphate</text>
        <dbReference type="Rhea" id="RHEA:23424"/>
        <dbReference type="ChEBI" id="CHEBI:58516"/>
        <dbReference type="ChEBI" id="CHEBI:58725"/>
        <dbReference type="EC" id="5.4.2.10"/>
    </reaction>
</comment>
<dbReference type="GO" id="GO:0008966">
    <property type="term" value="F:phosphoglucosamine mutase activity"/>
    <property type="evidence" value="ECO:0007669"/>
    <property type="project" value="UniProtKB-UniRule"/>
</dbReference>
<comment type="cofactor">
    <cofactor evidence="9">
        <name>Mg(2+)</name>
        <dbReference type="ChEBI" id="CHEBI:18420"/>
    </cofactor>
    <text evidence="9">Binds 1 Mg(2+) ion per subunit.</text>
</comment>
<comment type="PTM">
    <text evidence="9">Activated by phosphorylation.</text>
</comment>
<dbReference type="Pfam" id="PF02878">
    <property type="entry name" value="PGM_PMM_I"/>
    <property type="match status" value="1"/>
</dbReference>
<dbReference type="InterPro" id="IPR005844">
    <property type="entry name" value="A-D-PHexomutase_a/b/a-I"/>
</dbReference>
<keyword evidence="3 9" id="KW-0479">Metal-binding</keyword>
<dbReference type="GO" id="GO:0004615">
    <property type="term" value="F:phosphomannomutase activity"/>
    <property type="evidence" value="ECO:0007669"/>
    <property type="project" value="TreeGrafter"/>
</dbReference>
<dbReference type="InterPro" id="IPR036900">
    <property type="entry name" value="A-D-PHexomutase_C_sf"/>
</dbReference>
<feature type="binding site" evidence="9">
    <location>
        <position position="240"/>
    </location>
    <ligand>
        <name>Mg(2+)</name>
        <dbReference type="ChEBI" id="CHEBI:18420"/>
    </ligand>
</feature>
<feature type="active site" description="Phosphoserine intermediate" evidence="9">
    <location>
        <position position="100"/>
    </location>
</feature>
<dbReference type="GO" id="GO:0005829">
    <property type="term" value="C:cytosol"/>
    <property type="evidence" value="ECO:0007669"/>
    <property type="project" value="TreeGrafter"/>
</dbReference>
<dbReference type="GO" id="GO:0005975">
    <property type="term" value="P:carbohydrate metabolic process"/>
    <property type="evidence" value="ECO:0007669"/>
    <property type="project" value="InterPro"/>
</dbReference>
<evidence type="ECO:0000256" key="2">
    <source>
        <dbReference type="ARBA" id="ARBA00022553"/>
    </source>
</evidence>
<evidence type="ECO:0000256" key="4">
    <source>
        <dbReference type="ARBA" id="ARBA00022842"/>
    </source>
</evidence>
<evidence type="ECO:0000259" key="12">
    <source>
        <dbReference type="Pfam" id="PF00408"/>
    </source>
</evidence>
<dbReference type="FunFam" id="3.40.120.10:FF:000001">
    <property type="entry name" value="Phosphoglucosamine mutase"/>
    <property type="match status" value="1"/>
</dbReference>
<dbReference type="GO" id="GO:0006048">
    <property type="term" value="P:UDP-N-acetylglucosamine biosynthetic process"/>
    <property type="evidence" value="ECO:0007669"/>
    <property type="project" value="TreeGrafter"/>
</dbReference>
<dbReference type="CDD" id="cd05802">
    <property type="entry name" value="GlmM"/>
    <property type="match status" value="1"/>
</dbReference>
<dbReference type="AlphaFoldDB" id="A0A4V1LGJ3"/>
<feature type="domain" description="Alpha-D-phosphohexomutase C-terminal" evidence="12">
    <location>
        <begin position="373"/>
        <end position="439"/>
    </location>
</feature>
<dbReference type="PROSITE" id="PS00710">
    <property type="entry name" value="PGM_PMM"/>
    <property type="match status" value="1"/>
</dbReference>
<dbReference type="HAMAP" id="MF_01554_B">
    <property type="entry name" value="GlmM_B"/>
    <property type="match status" value="1"/>
</dbReference>
<dbReference type="SUPFAM" id="SSF53738">
    <property type="entry name" value="Phosphoglucomutase, first 3 domains"/>
    <property type="match status" value="3"/>
</dbReference>
<organism evidence="16 17">
    <name type="scientific">Anaerobacillus alkaliphilus</name>
    <dbReference type="NCBI Taxonomy" id="1548597"/>
    <lineage>
        <taxon>Bacteria</taxon>
        <taxon>Bacillati</taxon>
        <taxon>Bacillota</taxon>
        <taxon>Bacilli</taxon>
        <taxon>Bacillales</taxon>
        <taxon>Bacillaceae</taxon>
        <taxon>Anaerobacillus</taxon>
    </lineage>
</organism>
<dbReference type="PRINTS" id="PR00509">
    <property type="entry name" value="PGMPMM"/>
</dbReference>